<sequence length="144" mass="15749">MRSIGDRQRGLRGQLLAQQQQQQEVVAPGSSPQTRSSPSLSVRKSGCKHDGGRAATPALSLSATGQQVAVAFQVLSCRKFQRQLESKHSALPTWRQLFFVTVLNPSITESPLPVVKGSALADNTGHDKRTDIRTLTHREADEYT</sequence>
<name>A0AAD7W3B2_9TELE</name>
<proteinExistence type="predicted"/>
<evidence type="ECO:0000313" key="3">
    <source>
        <dbReference type="Proteomes" id="UP001221898"/>
    </source>
</evidence>
<gene>
    <name evidence="2" type="ORF">AAFF_G00260670</name>
</gene>
<feature type="region of interest" description="Disordered" evidence="1">
    <location>
        <begin position="1"/>
        <end position="54"/>
    </location>
</feature>
<evidence type="ECO:0000313" key="2">
    <source>
        <dbReference type="EMBL" id="KAJ8377407.1"/>
    </source>
</evidence>
<feature type="compositionally biased region" description="Low complexity" evidence="1">
    <location>
        <begin position="11"/>
        <end position="41"/>
    </location>
</feature>
<organism evidence="2 3">
    <name type="scientific">Aldrovandia affinis</name>
    <dbReference type="NCBI Taxonomy" id="143900"/>
    <lineage>
        <taxon>Eukaryota</taxon>
        <taxon>Metazoa</taxon>
        <taxon>Chordata</taxon>
        <taxon>Craniata</taxon>
        <taxon>Vertebrata</taxon>
        <taxon>Euteleostomi</taxon>
        <taxon>Actinopterygii</taxon>
        <taxon>Neopterygii</taxon>
        <taxon>Teleostei</taxon>
        <taxon>Notacanthiformes</taxon>
        <taxon>Halosauridae</taxon>
        <taxon>Aldrovandia</taxon>
    </lineage>
</organism>
<dbReference type="Proteomes" id="UP001221898">
    <property type="component" value="Unassembled WGS sequence"/>
</dbReference>
<protein>
    <submittedName>
        <fullName evidence="2">Uncharacterized protein</fullName>
    </submittedName>
</protein>
<reference evidence="2" key="1">
    <citation type="journal article" date="2023" name="Science">
        <title>Genome structures resolve the early diversification of teleost fishes.</title>
        <authorList>
            <person name="Parey E."/>
            <person name="Louis A."/>
            <person name="Montfort J."/>
            <person name="Bouchez O."/>
            <person name="Roques C."/>
            <person name="Iampietro C."/>
            <person name="Lluch J."/>
            <person name="Castinel A."/>
            <person name="Donnadieu C."/>
            <person name="Desvignes T."/>
            <person name="Floi Bucao C."/>
            <person name="Jouanno E."/>
            <person name="Wen M."/>
            <person name="Mejri S."/>
            <person name="Dirks R."/>
            <person name="Jansen H."/>
            <person name="Henkel C."/>
            <person name="Chen W.J."/>
            <person name="Zahm M."/>
            <person name="Cabau C."/>
            <person name="Klopp C."/>
            <person name="Thompson A.W."/>
            <person name="Robinson-Rechavi M."/>
            <person name="Braasch I."/>
            <person name="Lecointre G."/>
            <person name="Bobe J."/>
            <person name="Postlethwait J.H."/>
            <person name="Berthelot C."/>
            <person name="Roest Crollius H."/>
            <person name="Guiguen Y."/>
        </authorList>
    </citation>
    <scope>NUCLEOTIDE SEQUENCE</scope>
    <source>
        <strain evidence="2">NC1722</strain>
    </source>
</reference>
<accession>A0AAD7W3B2</accession>
<evidence type="ECO:0000256" key="1">
    <source>
        <dbReference type="SAM" id="MobiDB-lite"/>
    </source>
</evidence>
<dbReference type="AlphaFoldDB" id="A0AAD7W3B2"/>
<keyword evidence="3" id="KW-1185">Reference proteome</keyword>
<comment type="caution">
    <text evidence="2">The sequence shown here is derived from an EMBL/GenBank/DDBJ whole genome shotgun (WGS) entry which is preliminary data.</text>
</comment>
<dbReference type="EMBL" id="JAINUG010000355">
    <property type="protein sequence ID" value="KAJ8377407.1"/>
    <property type="molecule type" value="Genomic_DNA"/>
</dbReference>